<dbReference type="AlphaFoldDB" id="Q2SH32"/>
<reference evidence="1 2" key="1">
    <citation type="journal article" date="2005" name="Nucleic Acids Res.">
        <title>Genomic blueprint of Hahella chejuensis, a marine microbe producing an algicidal agent.</title>
        <authorList>
            <person name="Jeong H."/>
            <person name="Yim J.H."/>
            <person name="Lee C."/>
            <person name="Choi S.-H."/>
            <person name="Park Y.K."/>
            <person name="Yoon S.H."/>
            <person name="Hur C.-G."/>
            <person name="Kang H.-Y."/>
            <person name="Kim D."/>
            <person name="Lee H.H."/>
            <person name="Park K.H."/>
            <person name="Park S.-H."/>
            <person name="Park H.-S."/>
            <person name="Lee H.K."/>
            <person name="Oh T.K."/>
            <person name="Kim J.F."/>
        </authorList>
    </citation>
    <scope>NUCLEOTIDE SEQUENCE [LARGE SCALE GENOMIC DNA]</scope>
    <source>
        <strain evidence="1 2">KCTC 2396</strain>
    </source>
</reference>
<dbReference type="EMBL" id="CP000155">
    <property type="protein sequence ID" value="ABC30042.1"/>
    <property type="molecule type" value="Genomic_DNA"/>
</dbReference>
<dbReference type="Pfam" id="PF05932">
    <property type="entry name" value="CesT"/>
    <property type="match status" value="1"/>
</dbReference>
<proteinExistence type="predicted"/>
<accession>Q2SH32</accession>
<dbReference type="STRING" id="349521.HCH_03286"/>
<dbReference type="HOGENOM" id="CLU_1924622_0_0_6"/>
<organism evidence="1 2">
    <name type="scientific">Hahella chejuensis (strain KCTC 2396)</name>
    <dbReference type="NCBI Taxonomy" id="349521"/>
    <lineage>
        <taxon>Bacteria</taxon>
        <taxon>Pseudomonadati</taxon>
        <taxon>Pseudomonadota</taxon>
        <taxon>Gammaproteobacteria</taxon>
        <taxon>Oceanospirillales</taxon>
        <taxon>Hahellaceae</taxon>
        <taxon>Hahella</taxon>
    </lineage>
</organism>
<dbReference type="KEGG" id="hch:HCH_03286"/>
<dbReference type="Proteomes" id="UP000000238">
    <property type="component" value="Chromosome"/>
</dbReference>
<name>Q2SH32_HAHCH</name>
<dbReference type="RefSeq" id="WP_011397111.1">
    <property type="nucleotide sequence ID" value="NC_007645.1"/>
</dbReference>
<sequence length="131" mass="14828">MHTYNQFESLLFRFCQRHQIAMIRPDANLHYVVYIDNLAVRCFSQGGSIYLQVDLEELPGAGPEHTQTGKHLMQQSLLDSLQTSSVVALDQQHRVILFQTLPLDDCQLHDLETAMETLANQAEAYGGMLGH</sequence>
<evidence type="ECO:0000313" key="1">
    <source>
        <dbReference type="EMBL" id="ABC30042.1"/>
    </source>
</evidence>
<keyword evidence="2" id="KW-1185">Reference proteome</keyword>
<gene>
    <name evidence="1" type="ordered locus">HCH_03286</name>
</gene>
<dbReference type="Gene3D" id="3.30.1460.10">
    <property type="match status" value="1"/>
</dbReference>
<evidence type="ECO:0000313" key="2">
    <source>
        <dbReference type="Proteomes" id="UP000000238"/>
    </source>
</evidence>
<dbReference type="SUPFAM" id="SSF69635">
    <property type="entry name" value="Type III secretory system chaperone-like"/>
    <property type="match status" value="1"/>
</dbReference>
<dbReference type="OrthoDB" id="6197597at2"/>
<dbReference type="InterPro" id="IPR010261">
    <property type="entry name" value="Tir_chaperone"/>
</dbReference>
<protein>
    <submittedName>
        <fullName evidence="1">Uncharacterized protein</fullName>
    </submittedName>
</protein>
<dbReference type="GO" id="GO:0030254">
    <property type="term" value="P:protein secretion by the type III secretion system"/>
    <property type="evidence" value="ECO:0007669"/>
    <property type="project" value="InterPro"/>
</dbReference>